<comment type="caution">
    <text evidence="1">The sequence shown here is derived from an EMBL/GenBank/DDBJ whole genome shotgun (WGS) entry which is preliminary data.</text>
</comment>
<proteinExistence type="predicted"/>
<reference evidence="1" key="1">
    <citation type="journal article" date="2021" name="bioRxiv">
        <title>Unraveling nitrogen, sulfur and carbon metabolic pathways and microbial community transcriptional responses to substrate deprivation and toxicity stresses in a bioreactor mimicking anoxic brackish coastal sediment conditions.</title>
        <authorList>
            <person name="Martins P.D."/>
            <person name="Echeveste M.J."/>
            <person name="Arshad A."/>
            <person name="Kurth J."/>
            <person name="Ouboter H."/>
            <person name="Jetten M.S.M."/>
            <person name="Welte C.U."/>
        </authorList>
    </citation>
    <scope>NUCLEOTIDE SEQUENCE</scope>
    <source>
        <strain evidence="1">MAG_39</strain>
    </source>
</reference>
<gene>
    <name evidence="1" type="ORF">K8I29_01690</name>
</gene>
<protein>
    <submittedName>
        <fullName evidence="1">Uncharacterized protein</fullName>
    </submittedName>
</protein>
<evidence type="ECO:0000313" key="2">
    <source>
        <dbReference type="Proteomes" id="UP000705867"/>
    </source>
</evidence>
<reference evidence="1" key="2">
    <citation type="submission" date="2021-08" db="EMBL/GenBank/DDBJ databases">
        <authorList>
            <person name="Dalcin Martins P."/>
        </authorList>
    </citation>
    <scope>NUCLEOTIDE SEQUENCE</scope>
    <source>
        <strain evidence="1">MAG_39</strain>
    </source>
</reference>
<dbReference type="EMBL" id="JAIOIV010000015">
    <property type="protein sequence ID" value="MBZ0154911.1"/>
    <property type="molecule type" value="Genomic_DNA"/>
</dbReference>
<evidence type="ECO:0000313" key="1">
    <source>
        <dbReference type="EMBL" id="MBZ0154911.1"/>
    </source>
</evidence>
<organism evidence="1 2">
    <name type="scientific">Candidatus Nitrobium versatile</name>
    <dbReference type="NCBI Taxonomy" id="2884831"/>
    <lineage>
        <taxon>Bacteria</taxon>
        <taxon>Pseudomonadati</taxon>
        <taxon>Nitrospirota</taxon>
        <taxon>Nitrospiria</taxon>
        <taxon>Nitrospirales</taxon>
        <taxon>Nitrospiraceae</taxon>
        <taxon>Candidatus Nitrobium</taxon>
    </lineage>
</organism>
<dbReference type="AlphaFoldDB" id="A0A953JBP0"/>
<accession>A0A953JBP0</accession>
<sequence length="274" mass="31546">MKKKRFVRHYVTTKREKAGPCNICKTHTELTWDHVPPKGGIDLTAVEMEKVSELFVVGHDEIKFSESQNGVKYRTVCKSCNETIGHRYDPALNEFSLTVGRYLKSGLSFPRVVHHRAKPAAMIRAILGHLAAAKIEIDDCPFDRNVREFVLDEDKPIPDDIFIFYWLYPYEQSITMRDFAMPTVRGNFSTGIGFCQVLKYFPIAYLVINKPAYEGLEELTRYRNLSVDEEVEIPILLDRVEHAHWPEIVDDYNIVLASKTTGNAILAKPKRKKR</sequence>
<name>A0A953JBP0_9BACT</name>
<dbReference type="Proteomes" id="UP000705867">
    <property type="component" value="Unassembled WGS sequence"/>
</dbReference>